<dbReference type="InterPro" id="IPR036704">
    <property type="entry name" value="RraA/RraA-like_sf"/>
</dbReference>
<dbReference type="Gene3D" id="3.50.30.40">
    <property type="entry name" value="Ribonuclease E inhibitor RraA/RraA-like"/>
    <property type="match status" value="1"/>
</dbReference>
<organism evidence="3 4">
    <name type="scientific">Pyramidobacter porci</name>
    <dbReference type="NCBI Taxonomy" id="2605789"/>
    <lineage>
        <taxon>Bacteria</taxon>
        <taxon>Thermotogati</taxon>
        <taxon>Synergistota</taxon>
        <taxon>Synergistia</taxon>
        <taxon>Synergistales</taxon>
        <taxon>Dethiosulfovibrionaceae</taxon>
        <taxon>Pyramidobacter</taxon>
    </lineage>
</organism>
<dbReference type="AlphaFoldDB" id="A0A6L5YB16"/>
<dbReference type="InterPro" id="IPR005493">
    <property type="entry name" value="RraA/RraA-like"/>
</dbReference>
<reference evidence="3 4" key="1">
    <citation type="submission" date="2019-08" db="EMBL/GenBank/DDBJ databases">
        <title>In-depth cultivation of the pig gut microbiome towards novel bacterial diversity and tailored functional studies.</title>
        <authorList>
            <person name="Wylensek D."/>
            <person name="Hitch T.C.A."/>
            <person name="Clavel T."/>
        </authorList>
    </citation>
    <scope>NUCLEOTIDE SEQUENCE [LARGE SCALE GENOMIC DNA]</scope>
    <source>
        <strain evidence="3 4">SM-530-WT-4B</strain>
    </source>
</reference>
<accession>A0A6L5YB16</accession>
<comment type="cofactor">
    <cofactor evidence="2">
        <name>Mg(2+)</name>
        <dbReference type="ChEBI" id="CHEBI:18420"/>
    </cofactor>
</comment>
<dbReference type="Proteomes" id="UP000473699">
    <property type="component" value="Unassembled WGS sequence"/>
</dbReference>
<dbReference type="CDD" id="cd16841">
    <property type="entry name" value="RraA_family"/>
    <property type="match status" value="1"/>
</dbReference>
<keyword evidence="2" id="KW-0460">Magnesium</keyword>
<sequence>MSTIGCRIRADFPRPSRELVELFRSVPVANIDDCMNRMAAVDAAIRPLNAAPLLGTAFTVKVAEGDNLMFHKAMDMAKPGDVFMIDAGGCTERSILGELMLTYCKVRGVAGVVVDGAVRDAGAIAGMDLPVYARGVTPNGPYKNGPGEINYPISLGGVIVNPGDIVVGDADSVLVIRPGEAEDLAKAARAVVEKEAAIMAGILRGEYPRPWVDAKLEELGCTVE</sequence>
<evidence type="ECO:0000313" key="4">
    <source>
        <dbReference type="Proteomes" id="UP000473699"/>
    </source>
</evidence>
<feature type="binding site" evidence="2">
    <location>
        <begin position="97"/>
        <end position="100"/>
    </location>
    <ligand>
        <name>substrate</name>
    </ligand>
</feature>
<evidence type="ECO:0000313" key="3">
    <source>
        <dbReference type="EMBL" id="MST55383.1"/>
    </source>
</evidence>
<dbReference type="PANTHER" id="PTHR33254">
    <property type="entry name" value="4-HYDROXY-4-METHYL-2-OXOGLUTARATE ALDOLASE 3-RELATED"/>
    <property type="match status" value="1"/>
</dbReference>
<comment type="caution">
    <text evidence="3">The sequence shown here is derived from an EMBL/GenBank/DDBJ whole genome shotgun (WGS) entry which is preliminary data.</text>
</comment>
<proteinExistence type="predicted"/>
<dbReference type="RefSeq" id="WP_154528485.1">
    <property type="nucleotide sequence ID" value="NZ_VUNH01000004.1"/>
</dbReference>
<dbReference type="GO" id="GO:0046872">
    <property type="term" value="F:metal ion binding"/>
    <property type="evidence" value="ECO:0007669"/>
    <property type="project" value="UniProtKB-KW"/>
</dbReference>
<name>A0A6L5YB16_9BACT</name>
<dbReference type="NCBIfam" id="NF004850">
    <property type="entry name" value="PRK06201.1"/>
    <property type="match status" value="1"/>
</dbReference>
<protein>
    <recommendedName>
        <fullName evidence="1">Regulator of ribonuclease activity homolog</fullName>
    </recommendedName>
</protein>
<dbReference type="SUPFAM" id="SSF89562">
    <property type="entry name" value="RraA-like"/>
    <property type="match status" value="1"/>
</dbReference>
<feature type="binding site" evidence="2">
    <location>
        <position position="119"/>
    </location>
    <ligand>
        <name>substrate</name>
    </ligand>
</feature>
<gene>
    <name evidence="3" type="ORF">FYJ74_04965</name>
</gene>
<dbReference type="EMBL" id="VUNH01000004">
    <property type="protein sequence ID" value="MST55383.1"/>
    <property type="molecule type" value="Genomic_DNA"/>
</dbReference>
<evidence type="ECO:0000256" key="2">
    <source>
        <dbReference type="PIRSR" id="PIRSR605493-1"/>
    </source>
</evidence>
<feature type="binding site" evidence="2">
    <location>
        <position position="120"/>
    </location>
    <ligand>
        <name>Mg(2+)</name>
        <dbReference type="ChEBI" id="CHEBI:18420"/>
    </ligand>
</feature>
<evidence type="ECO:0000256" key="1">
    <source>
        <dbReference type="ARBA" id="ARBA00029596"/>
    </source>
</evidence>
<keyword evidence="2" id="KW-0479">Metal-binding</keyword>
<keyword evidence="4" id="KW-1185">Reference proteome</keyword>
<dbReference type="Pfam" id="PF03737">
    <property type="entry name" value="RraA-like"/>
    <property type="match status" value="1"/>
</dbReference>
<dbReference type="PANTHER" id="PTHR33254:SF4">
    <property type="entry name" value="4-HYDROXY-4-METHYL-2-OXOGLUTARATE ALDOLASE 3-RELATED"/>
    <property type="match status" value="1"/>
</dbReference>